<comment type="caution">
    <text evidence="3">The sequence shown here is derived from an EMBL/GenBank/DDBJ whole genome shotgun (WGS) entry which is preliminary data.</text>
</comment>
<dbReference type="EMBL" id="BAAAKV010000001">
    <property type="protein sequence ID" value="GAA1149049.1"/>
    <property type="molecule type" value="Genomic_DNA"/>
</dbReference>
<dbReference type="InterPro" id="IPR046151">
    <property type="entry name" value="DUF6153"/>
</dbReference>
<protein>
    <submittedName>
        <fullName evidence="3">DUF6153 family protein</fullName>
    </submittedName>
</protein>
<keyword evidence="4" id="KW-1185">Reference proteome</keyword>
<name>A0ABN1UFA1_9ACTN</name>
<proteinExistence type="predicted"/>
<evidence type="ECO:0000313" key="4">
    <source>
        <dbReference type="Proteomes" id="UP001501371"/>
    </source>
</evidence>
<dbReference type="RefSeq" id="WP_344268217.1">
    <property type="nucleotide sequence ID" value="NZ_BAAAKV010000001.1"/>
</dbReference>
<feature type="signal peptide" evidence="2">
    <location>
        <begin position="1"/>
        <end position="37"/>
    </location>
</feature>
<accession>A0ABN1UFA1</accession>
<organism evidence="3 4">
    <name type="scientific">Streptomyces hebeiensis</name>
    <dbReference type="NCBI Taxonomy" id="229486"/>
    <lineage>
        <taxon>Bacteria</taxon>
        <taxon>Bacillati</taxon>
        <taxon>Actinomycetota</taxon>
        <taxon>Actinomycetes</taxon>
        <taxon>Kitasatosporales</taxon>
        <taxon>Streptomycetaceae</taxon>
        <taxon>Streptomyces</taxon>
    </lineage>
</organism>
<gene>
    <name evidence="3" type="ORF">GCM10009654_00260</name>
</gene>
<feature type="compositionally biased region" description="Low complexity" evidence="1">
    <location>
        <begin position="110"/>
        <end position="122"/>
    </location>
</feature>
<evidence type="ECO:0000256" key="2">
    <source>
        <dbReference type="SAM" id="SignalP"/>
    </source>
</evidence>
<keyword evidence="2" id="KW-0732">Signal</keyword>
<feature type="region of interest" description="Disordered" evidence="1">
    <location>
        <begin position="99"/>
        <end position="131"/>
    </location>
</feature>
<feature type="chain" id="PRO_5045158624" evidence="2">
    <location>
        <begin position="38"/>
        <end position="131"/>
    </location>
</feature>
<dbReference type="Pfam" id="PF19650">
    <property type="entry name" value="DUF6153"/>
    <property type="match status" value="1"/>
</dbReference>
<dbReference type="Proteomes" id="UP001501371">
    <property type="component" value="Unassembled WGS sequence"/>
</dbReference>
<reference evidence="3 4" key="1">
    <citation type="journal article" date="2019" name="Int. J. Syst. Evol. Microbiol.">
        <title>The Global Catalogue of Microorganisms (GCM) 10K type strain sequencing project: providing services to taxonomists for standard genome sequencing and annotation.</title>
        <authorList>
            <consortium name="The Broad Institute Genomics Platform"/>
            <consortium name="The Broad Institute Genome Sequencing Center for Infectious Disease"/>
            <person name="Wu L."/>
            <person name="Ma J."/>
        </authorList>
    </citation>
    <scope>NUCLEOTIDE SEQUENCE [LARGE SCALE GENOMIC DNA]</scope>
    <source>
        <strain evidence="3 4">JCM 12696</strain>
    </source>
</reference>
<evidence type="ECO:0000256" key="1">
    <source>
        <dbReference type="SAM" id="MobiDB-lite"/>
    </source>
</evidence>
<evidence type="ECO:0000313" key="3">
    <source>
        <dbReference type="EMBL" id="GAA1149049.1"/>
    </source>
</evidence>
<sequence length="131" mass="13004">MKRQRRDVTRPRGVRVLLPLVLAVVAGVLAMHGLASADTTAGHDAAPTSHAMTAMAPDCVQPEHDGGGGHMDHADTTCAAAGIGSAPALPALPVAVTSVGPVTPVDGARHASGAPPGGSSASLSELQLLRI</sequence>